<evidence type="ECO:0000259" key="16">
    <source>
        <dbReference type="PROSITE" id="PS51196"/>
    </source>
</evidence>
<dbReference type="Proteomes" id="UP000830167">
    <property type="component" value="Chromosome"/>
</dbReference>
<dbReference type="EC" id="7.4.2.8" evidence="12"/>
<feature type="domain" description="SecA family profile" evidence="16">
    <location>
        <begin position="2"/>
        <end position="573"/>
    </location>
</feature>
<dbReference type="Pfam" id="PF01043">
    <property type="entry name" value="SecA_PP_bind"/>
    <property type="match status" value="1"/>
</dbReference>
<dbReference type="InterPro" id="IPR011115">
    <property type="entry name" value="SecA_DEAD"/>
</dbReference>
<dbReference type="CDD" id="cd17928">
    <property type="entry name" value="DEXDc_SecA"/>
    <property type="match status" value="1"/>
</dbReference>
<evidence type="ECO:0000313" key="17">
    <source>
        <dbReference type="EMBL" id="UOF91377.1"/>
    </source>
</evidence>
<evidence type="ECO:0000256" key="8">
    <source>
        <dbReference type="ARBA" id="ARBA00022927"/>
    </source>
</evidence>
<evidence type="ECO:0000256" key="9">
    <source>
        <dbReference type="ARBA" id="ARBA00022967"/>
    </source>
</evidence>
<dbReference type="Gene3D" id="3.40.50.300">
    <property type="entry name" value="P-loop containing nucleotide triphosphate hydrolases"/>
    <property type="match status" value="3"/>
</dbReference>
<dbReference type="EMBL" id="CP089291">
    <property type="protein sequence ID" value="UOF91377.1"/>
    <property type="molecule type" value="Genomic_DNA"/>
</dbReference>
<keyword evidence="4 12" id="KW-1003">Cell membrane</keyword>
<dbReference type="Pfam" id="PF07516">
    <property type="entry name" value="SecA_SW"/>
    <property type="match status" value="1"/>
</dbReference>
<dbReference type="SUPFAM" id="SSF81886">
    <property type="entry name" value="Helical scaffold and wing domains of SecA"/>
    <property type="match status" value="1"/>
</dbReference>
<dbReference type="CDD" id="cd18803">
    <property type="entry name" value="SF2_C_secA"/>
    <property type="match status" value="1"/>
</dbReference>
<evidence type="ECO:0000256" key="4">
    <source>
        <dbReference type="ARBA" id="ARBA00022475"/>
    </source>
</evidence>
<name>A0ABY4CLJ2_9BACL</name>
<dbReference type="InterPro" id="IPR036670">
    <property type="entry name" value="SecA_X-link_sf"/>
</dbReference>
<dbReference type="HAMAP" id="MF_01382">
    <property type="entry name" value="SecA"/>
    <property type="match status" value="1"/>
</dbReference>
<feature type="binding site" evidence="12">
    <location>
        <begin position="104"/>
        <end position="108"/>
    </location>
    <ligand>
        <name>ATP</name>
        <dbReference type="ChEBI" id="CHEBI:30616"/>
    </ligand>
</feature>
<gene>
    <name evidence="12 17" type="primary">secA</name>
    <name evidence="17" type="ORF">LSG31_03740</name>
</gene>
<reference evidence="17" key="1">
    <citation type="submission" date="2021-12" db="EMBL/GenBank/DDBJ databases">
        <title>Alicyclobacillaceae gen. nov., sp. nov., isolated from chalcocite enrichment system.</title>
        <authorList>
            <person name="Jiang Z."/>
        </authorList>
    </citation>
    <scope>NUCLEOTIDE SEQUENCE</scope>
    <source>
        <strain evidence="17">MYW30-H2</strain>
    </source>
</reference>
<evidence type="ECO:0000259" key="14">
    <source>
        <dbReference type="PROSITE" id="PS51192"/>
    </source>
</evidence>
<dbReference type="Pfam" id="PF21090">
    <property type="entry name" value="P-loop_SecA"/>
    <property type="match status" value="2"/>
</dbReference>
<evidence type="ECO:0000256" key="13">
    <source>
        <dbReference type="RuleBase" id="RU003874"/>
    </source>
</evidence>
<keyword evidence="10 12" id="KW-0811">Translocation</keyword>
<evidence type="ECO:0000256" key="3">
    <source>
        <dbReference type="ARBA" id="ARBA00022448"/>
    </source>
</evidence>
<dbReference type="InterPro" id="IPR011116">
    <property type="entry name" value="SecA_Wing/Scaffold"/>
</dbReference>
<dbReference type="PANTHER" id="PTHR30612">
    <property type="entry name" value="SECA INNER MEMBRANE COMPONENT OF SEC PROTEIN SECRETION SYSTEM"/>
    <property type="match status" value="1"/>
</dbReference>
<dbReference type="PANTHER" id="PTHR30612:SF0">
    <property type="entry name" value="CHLOROPLAST PROTEIN-TRANSPORTING ATPASE"/>
    <property type="match status" value="1"/>
</dbReference>
<dbReference type="InterPro" id="IPR014001">
    <property type="entry name" value="Helicase_ATP-bd"/>
</dbReference>
<keyword evidence="6 12" id="KW-0547">Nucleotide-binding</keyword>
<comment type="similarity">
    <text evidence="2 12 13">Belongs to the SecA family.</text>
</comment>
<dbReference type="Gene3D" id="3.90.1440.10">
    <property type="entry name" value="SecA, preprotein cross-linking domain"/>
    <property type="match status" value="1"/>
</dbReference>
<sequence length="798" mass="91344">MIGLLKKMVGTTNDREVKRLLKTVDFINSLEPEIEALSDEQLRGKTDEFKERYANGESLDDLLPEAFAVVREASKRVLGMRHFDVQLLGGIVLHQGRVAEMKTGEGKTLVATLPSYLNALAGQGVHVITVNDYLARRDSEQMGQVHRFLGLTVGLNIANMDHNQKQAAYTADITYGTNNEFGFDYLRDNMVTSKEQMVQRDLFYSIVDEVDSILIDEARTPLIISGPAEKSTELYIRANLFVLGLKEGEENDYTVDEKARAVNLTDQGTKKAEKYFQIPNLFDPNYITFNHHIQQALKAHALFKRDRDYVVQNDEVIIVDEFTGRLMIGRRYSEGLHQAIEAKEGVRVQNESKTLATITLQNYFRMYQKLSGMTGTGKTEEEELRSIYGMDVVVIPTNMPNIREDLPDVIYKNERGKFRAVVEEIVKRHEQGQPILVGTTSIQKSELLSEMLKKRGIPHHVLNAKQHEREAEIVAEAGRKGSVTIATNMAGRGTDIILKDGATELGGLHIIGTERHESRRIDNQLRGRAGRQGDPGSSQFFLSLEDDLMRLFGAENIMNIMEKLGLEEDQPIENRLVSRAIESAQKRVEGNNFDIRKHVLRFDDVMNTQREVIYKQRREILQREELRDIVVGMVHDLLDFMLDTYCNAEQLPEEWDLQGFIDYAEHTFLAHDRIAMDDLQGKTREEILEFMHGVVEEEYQKREEMLGELMGQLERMILLRSVDGKWMDHIDAMDHLRQGIHLRAYGQKDPLVEYRMEGFDMFEEMIHSIREEVATYVFKAHIGIEEPTPPIETKAIQG</sequence>
<dbReference type="InterPro" id="IPR020937">
    <property type="entry name" value="SecA_CS"/>
</dbReference>
<keyword evidence="18" id="KW-1185">Reference proteome</keyword>
<keyword evidence="9 12" id="KW-1278">Translocase</keyword>
<dbReference type="PROSITE" id="PS51196">
    <property type="entry name" value="SECA_MOTOR_DEAD"/>
    <property type="match status" value="1"/>
</dbReference>
<evidence type="ECO:0000256" key="10">
    <source>
        <dbReference type="ARBA" id="ARBA00023010"/>
    </source>
</evidence>
<dbReference type="InterPro" id="IPR001650">
    <property type="entry name" value="Helicase_C-like"/>
</dbReference>
<keyword evidence="7 12" id="KW-0067">ATP-binding</keyword>
<evidence type="ECO:0000256" key="11">
    <source>
        <dbReference type="ARBA" id="ARBA00023136"/>
    </source>
</evidence>
<dbReference type="SUPFAM" id="SSF81767">
    <property type="entry name" value="Pre-protein crosslinking domain of SecA"/>
    <property type="match status" value="1"/>
</dbReference>
<comment type="subunit">
    <text evidence="12">Monomer and homodimer. Part of the essential Sec protein translocation apparatus which comprises SecA, SecYEG and auxiliary proteins SecDF. Other proteins may also be involved.</text>
</comment>
<proteinExistence type="inferred from homology"/>
<evidence type="ECO:0000256" key="6">
    <source>
        <dbReference type="ARBA" id="ARBA00022741"/>
    </source>
</evidence>
<dbReference type="SMART" id="SM00958">
    <property type="entry name" value="SecA_PP_bind"/>
    <property type="match status" value="1"/>
</dbReference>
<dbReference type="RefSeq" id="WP_347438070.1">
    <property type="nucleotide sequence ID" value="NZ_CP089291.1"/>
</dbReference>
<comment type="subcellular location">
    <subcellularLocation>
        <location evidence="12">Cell membrane</location>
        <topology evidence="12">Peripheral membrane protein</topology>
        <orientation evidence="12">Cytoplasmic side</orientation>
    </subcellularLocation>
    <subcellularLocation>
        <location evidence="12">Cytoplasm</location>
    </subcellularLocation>
    <subcellularLocation>
        <location evidence="1">Membrane</location>
        <topology evidence="1">Peripheral membrane protein</topology>
    </subcellularLocation>
    <text evidence="12">Distribution is 50-50.</text>
</comment>
<dbReference type="InterPro" id="IPR027417">
    <property type="entry name" value="P-loop_NTPase"/>
</dbReference>
<dbReference type="NCBIfam" id="TIGR00963">
    <property type="entry name" value="secA"/>
    <property type="match status" value="1"/>
</dbReference>
<dbReference type="Pfam" id="PF07517">
    <property type="entry name" value="SecA_DEAD"/>
    <property type="match status" value="1"/>
</dbReference>
<dbReference type="InterPro" id="IPR011130">
    <property type="entry name" value="SecA_preprotein_X-link_dom"/>
</dbReference>
<comment type="catalytic activity">
    <reaction evidence="12">
        <text>ATP + H2O + cellular proteinSide 1 = ADP + phosphate + cellular proteinSide 2.</text>
        <dbReference type="EC" id="7.4.2.8"/>
    </reaction>
</comment>
<feature type="binding site" evidence="12">
    <location>
        <position position="86"/>
    </location>
    <ligand>
        <name>ATP</name>
        <dbReference type="ChEBI" id="CHEBI:30616"/>
    </ligand>
</feature>
<evidence type="ECO:0000256" key="12">
    <source>
        <dbReference type="HAMAP-Rule" id="MF_01382"/>
    </source>
</evidence>
<evidence type="ECO:0000256" key="7">
    <source>
        <dbReference type="ARBA" id="ARBA00022840"/>
    </source>
</evidence>
<dbReference type="PROSITE" id="PS51194">
    <property type="entry name" value="HELICASE_CTER"/>
    <property type="match status" value="1"/>
</dbReference>
<keyword evidence="8 12" id="KW-0653">Protein transport</keyword>
<dbReference type="InterPro" id="IPR044722">
    <property type="entry name" value="SecA_SF2_C"/>
</dbReference>
<dbReference type="PROSITE" id="PS51192">
    <property type="entry name" value="HELICASE_ATP_BIND_1"/>
    <property type="match status" value="1"/>
</dbReference>
<dbReference type="InterPro" id="IPR000185">
    <property type="entry name" value="SecA"/>
</dbReference>
<feature type="binding site" evidence="12">
    <location>
        <position position="495"/>
    </location>
    <ligand>
        <name>ATP</name>
        <dbReference type="ChEBI" id="CHEBI:30616"/>
    </ligand>
</feature>
<keyword evidence="3 12" id="KW-0813">Transport</keyword>
<feature type="domain" description="Helicase ATP-binding" evidence="14">
    <location>
        <begin position="88"/>
        <end position="246"/>
    </location>
</feature>
<evidence type="ECO:0000256" key="2">
    <source>
        <dbReference type="ARBA" id="ARBA00007650"/>
    </source>
</evidence>
<evidence type="ECO:0000256" key="5">
    <source>
        <dbReference type="ARBA" id="ARBA00022490"/>
    </source>
</evidence>
<evidence type="ECO:0000313" key="18">
    <source>
        <dbReference type="Proteomes" id="UP000830167"/>
    </source>
</evidence>
<evidence type="ECO:0000256" key="1">
    <source>
        <dbReference type="ARBA" id="ARBA00004170"/>
    </source>
</evidence>
<dbReference type="InterPro" id="IPR014018">
    <property type="entry name" value="SecA_motor_DEAD"/>
</dbReference>
<accession>A0ABY4CLJ2</accession>
<dbReference type="SMART" id="SM00957">
    <property type="entry name" value="SecA_DEAD"/>
    <property type="match status" value="1"/>
</dbReference>
<dbReference type="InterPro" id="IPR036266">
    <property type="entry name" value="SecA_Wing/Scaffold_sf"/>
</dbReference>
<organism evidence="17 18">
    <name type="scientific">Fodinisporobacter ferrooxydans</name>
    <dbReference type="NCBI Taxonomy" id="2901836"/>
    <lineage>
        <taxon>Bacteria</taxon>
        <taxon>Bacillati</taxon>
        <taxon>Bacillota</taxon>
        <taxon>Bacilli</taxon>
        <taxon>Bacillales</taxon>
        <taxon>Alicyclobacillaceae</taxon>
        <taxon>Fodinisporobacter</taxon>
    </lineage>
</organism>
<dbReference type="SUPFAM" id="SSF52540">
    <property type="entry name" value="P-loop containing nucleoside triphosphate hydrolases"/>
    <property type="match status" value="2"/>
</dbReference>
<dbReference type="Gene3D" id="1.10.3060.10">
    <property type="entry name" value="Helical scaffold and wing domains of SecA"/>
    <property type="match status" value="1"/>
</dbReference>
<feature type="domain" description="Helicase C-terminal" evidence="15">
    <location>
        <begin position="417"/>
        <end position="577"/>
    </location>
</feature>
<keyword evidence="5 12" id="KW-0963">Cytoplasm</keyword>
<comment type="function">
    <text evidence="12">Part of the Sec protein translocase complex. Interacts with the SecYEG preprotein conducting channel. Has a central role in coupling the hydrolysis of ATP to the transfer of proteins into and across the cell membrane, serving as an ATP-driven molecular motor driving the stepwise translocation of polypeptide chains across the membrane.</text>
</comment>
<dbReference type="NCBIfam" id="NF006630">
    <property type="entry name" value="PRK09200.1"/>
    <property type="match status" value="1"/>
</dbReference>
<protein>
    <recommendedName>
        <fullName evidence="12 13">Protein translocase subunit SecA</fullName>
        <ecNumber evidence="12">7.4.2.8</ecNumber>
    </recommendedName>
</protein>
<dbReference type="NCBIfam" id="NF009538">
    <property type="entry name" value="PRK12904.1"/>
    <property type="match status" value="1"/>
</dbReference>
<dbReference type="PRINTS" id="PR00906">
    <property type="entry name" value="SECA"/>
</dbReference>
<evidence type="ECO:0000259" key="15">
    <source>
        <dbReference type="PROSITE" id="PS51194"/>
    </source>
</evidence>
<dbReference type="PROSITE" id="PS01312">
    <property type="entry name" value="SECA"/>
    <property type="match status" value="1"/>
</dbReference>
<keyword evidence="11 12" id="KW-0472">Membrane</keyword>